<feature type="compositionally biased region" description="Acidic residues" evidence="1">
    <location>
        <begin position="27"/>
        <end position="43"/>
    </location>
</feature>
<keyword evidence="2" id="KW-0732">Signal</keyword>
<dbReference type="RefSeq" id="WP_135109966.1">
    <property type="nucleotide sequence ID" value="NZ_SRHY01000013.1"/>
</dbReference>
<evidence type="ECO:0000313" key="4">
    <source>
        <dbReference type="Proteomes" id="UP000298484"/>
    </source>
</evidence>
<comment type="caution">
    <text evidence="3">The sequence shown here is derived from an EMBL/GenBank/DDBJ whole genome shotgun (WGS) entry which is preliminary data.</text>
</comment>
<dbReference type="EMBL" id="SRHY01000013">
    <property type="protein sequence ID" value="TFJ92921.1"/>
    <property type="molecule type" value="Genomic_DNA"/>
</dbReference>
<dbReference type="PROSITE" id="PS51257">
    <property type="entry name" value="PROKAR_LIPOPROTEIN"/>
    <property type="match status" value="1"/>
</dbReference>
<sequence>MKGKHFFKLILASLFALLLLTACGGNDEADGSADDSAASEDSEAGGNEEASPADDQEDGSEEDEPSESDSSEEDTSGAVDPQSASEVVSFDQVNWIGGVPDRQPEPGIWFYTQDDHPEKYADTFNWDEEDVLLWQIGDEKYKGYDADTGKLKIMEDDVIKIVVELEEDETDDERAPRNYLKVPKGELEGKSFIIETVDGEQLSVK</sequence>
<accession>A0A4Y9AEW1</accession>
<evidence type="ECO:0000256" key="1">
    <source>
        <dbReference type="SAM" id="MobiDB-lite"/>
    </source>
</evidence>
<organism evidence="3 4">
    <name type="scientific">Lentibacillus salicampi</name>
    <dbReference type="NCBI Taxonomy" id="175306"/>
    <lineage>
        <taxon>Bacteria</taxon>
        <taxon>Bacillati</taxon>
        <taxon>Bacillota</taxon>
        <taxon>Bacilli</taxon>
        <taxon>Bacillales</taxon>
        <taxon>Bacillaceae</taxon>
        <taxon>Lentibacillus</taxon>
    </lineage>
</organism>
<feature type="compositionally biased region" description="Acidic residues" evidence="1">
    <location>
        <begin position="51"/>
        <end position="75"/>
    </location>
</feature>
<reference evidence="3 4" key="1">
    <citation type="submission" date="2019-03" db="EMBL/GenBank/DDBJ databases">
        <title>Genome sequence of Lentibacillus salicampi ATCC BAA-719.</title>
        <authorList>
            <person name="Maclea K.S."/>
            <person name="Simoes Junior M."/>
        </authorList>
    </citation>
    <scope>NUCLEOTIDE SEQUENCE [LARGE SCALE GENOMIC DNA]</scope>
    <source>
        <strain evidence="3 4">ATCC BAA-719</strain>
    </source>
</reference>
<dbReference type="OrthoDB" id="2991525at2"/>
<evidence type="ECO:0000313" key="3">
    <source>
        <dbReference type="EMBL" id="TFJ92921.1"/>
    </source>
</evidence>
<protein>
    <recommendedName>
        <fullName evidence="5">Lipoprotein</fullName>
    </recommendedName>
</protein>
<dbReference type="Proteomes" id="UP000298484">
    <property type="component" value="Unassembled WGS sequence"/>
</dbReference>
<name>A0A4Y9AEW1_9BACI</name>
<proteinExistence type="predicted"/>
<gene>
    <name evidence="3" type="ORF">E4U82_09520</name>
</gene>
<evidence type="ECO:0008006" key="5">
    <source>
        <dbReference type="Google" id="ProtNLM"/>
    </source>
</evidence>
<feature type="signal peptide" evidence="2">
    <location>
        <begin position="1"/>
        <end position="24"/>
    </location>
</feature>
<feature type="region of interest" description="Disordered" evidence="1">
    <location>
        <begin position="25"/>
        <end position="87"/>
    </location>
</feature>
<evidence type="ECO:0000256" key="2">
    <source>
        <dbReference type="SAM" id="SignalP"/>
    </source>
</evidence>
<keyword evidence="4" id="KW-1185">Reference proteome</keyword>
<dbReference type="AlphaFoldDB" id="A0A4Y9AEW1"/>
<feature type="chain" id="PRO_5039126003" description="Lipoprotein" evidence="2">
    <location>
        <begin position="25"/>
        <end position="205"/>
    </location>
</feature>